<comment type="function">
    <text evidence="1 6">Component of the RIX1 complex required for processing of ITS2 sequences from 35S pre-rRNA.</text>
</comment>
<name>A0A166UT94_9HYPO</name>
<evidence type="ECO:0000256" key="3">
    <source>
        <dbReference type="ARBA" id="ARBA00022574"/>
    </source>
</evidence>
<reference evidence="7 8" key="1">
    <citation type="journal article" date="2016" name="Genome Biol. Evol.">
        <title>Divergent and convergent evolution of fungal pathogenicity.</title>
        <authorList>
            <person name="Shang Y."/>
            <person name="Xiao G."/>
            <person name="Zheng P."/>
            <person name="Cen K."/>
            <person name="Zhan S."/>
            <person name="Wang C."/>
        </authorList>
    </citation>
    <scope>NUCLEOTIDE SEQUENCE [LARGE SCALE GENOMIC DNA]</scope>
    <source>
        <strain evidence="7 8">RCEF 2490</strain>
    </source>
</reference>
<dbReference type="GO" id="GO:0120330">
    <property type="term" value="C:rixosome complex"/>
    <property type="evidence" value="ECO:0007669"/>
    <property type="project" value="UniProtKB-UniRule"/>
</dbReference>
<dbReference type="GO" id="GO:0006261">
    <property type="term" value="P:DNA-templated DNA replication"/>
    <property type="evidence" value="ECO:0007669"/>
    <property type="project" value="TreeGrafter"/>
</dbReference>
<evidence type="ECO:0000313" key="7">
    <source>
        <dbReference type="EMBL" id="OAA32932.1"/>
    </source>
</evidence>
<dbReference type="PROSITE" id="PS50082">
    <property type="entry name" value="WD_REPEATS_2"/>
    <property type="match status" value="2"/>
</dbReference>
<dbReference type="AlphaFoldDB" id="A0A166UT94"/>
<comment type="subunit">
    <text evidence="6">Component of the RIX1 complex, composed of IPI1, RIX1/IPI2 and IPI3 in a 1:2:2 stoichiometry. The complex interacts (via RIX1) with MDN1 (via its hexameric AAA ATPase ring) and the pre-60S ribosome particles.</text>
</comment>
<dbReference type="Gene3D" id="2.130.10.10">
    <property type="entry name" value="YVTN repeat-like/Quinoprotein amine dehydrogenase"/>
    <property type="match status" value="1"/>
</dbReference>
<keyword evidence="6" id="KW-0698">rRNA processing</keyword>
<dbReference type="InterPro" id="IPR015943">
    <property type="entry name" value="WD40/YVTN_repeat-like_dom_sf"/>
</dbReference>
<dbReference type="InterPro" id="IPR036322">
    <property type="entry name" value="WD40_repeat_dom_sf"/>
</dbReference>
<feature type="repeat" description="WD" evidence="5">
    <location>
        <begin position="170"/>
        <end position="215"/>
    </location>
</feature>
<dbReference type="InterPro" id="IPR045227">
    <property type="entry name" value="WDR18/Ipi3/RID3"/>
</dbReference>
<sequence length="440" mass="47522">MASEEIFLSVCGQPIAANTAISKDIGIYHHCLNPWAIKTTFKKSSAPRHCLAINKTHIFAGQHQKSQVHVYSRLRGNQEALVSFPDRICSLALAQNVLIIGTSEGRLILWEICTGRQVSTPPCHVQAITCLAVSSHHLLSASEDSNINVWSLARLLEFGADAGQEPERVLSNHRGAITDLVIGPSTNAETSLCASSSSDKTCILWNYRSGQVLRTLLFPSAPICISLDAALRALFVCADDGGLYLIELFGDKPLLGSRSSELASIAVQVKAPLGVAEADHGPASCMLVSYDGTSVITGHTKGKILHWHLLDSSHPTELGDLNATVTNLASVPPISPGNSCKIVSVVKPNQNQRQYAITAQLEGHVKSYAEAQPPVRFDGLLNHAGLSAVALEEFTTSFYSTQLDSRDHLRKENDEMRAIIEEQRALLKATTELHGTGLKT</sequence>
<dbReference type="Proteomes" id="UP000078544">
    <property type="component" value="Unassembled WGS sequence"/>
</dbReference>
<dbReference type="GO" id="GO:0005656">
    <property type="term" value="C:nuclear pre-replicative complex"/>
    <property type="evidence" value="ECO:0007669"/>
    <property type="project" value="TreeGrafter"/>
</dbReference>
<dbReference type="InterPro" id="IPR001680">
    <property type="entry name" value="WD40_rpt"/>
</dbReference>
<accession>A0A166UT94</accession>
<dbReference type="FunFam" id="2.130.10.10:FF:000929">
    <property type="entry name" value="Ribosomal assembly complex component Ipi3"/>
    <property type="match status" value="1"/>
</dbReference>
<dbReference type="GO" id="GO:0006364">
    <property type="term" value="P:rRNA processing"/>
    <property type="evidence" value="ECO:0007669"/>
    <property type="project" value="UniProtKB-UniRule"/>
</dbReference>
<dbReference type="OrthoDB" id="756370at2759"/>
<dbReference type="Pfam" id="PF00400">
    <property type="entry name" value="WD40"/>
    <property type="match status" value="2"/>
</dbReference>
<organism evidence="7 8">
    <name type="scientific">Moelleriella libera RCEF 2490</name>
    <dbReference type="NCBI Taxonomy" id="1081109"/>
    <lineage>
        <taxon>Eukaryota</taxon>
        <taxon>Fungi</taxon>
        <taxon>Dikarya</taxon>
        <taxon>Ascomycota</taxon>
        <taxon>Pezizomycotina</taxon>
        <taxon>Sordariomycetes</taxon>
        <taxon>Hypocreomycetidae</taxon>
        <taxon>Hypocreales</taxon>
        <taxon>Clavicipitaceae</taxon>
        <taxon>Moelleriella</taxon>
    </lineage>
</organism>
<comment type="caution">
    <text evidence="7">The sequence shown here is derived from an EMBL/GenBank/DDBJ whole genome shotgun (WGS) entry which is preliminary data.</text>
</comment>
<feature type="repeat" description="WD" evidence="5">
    <location>
        <begin position="124"/>
        <end position="152"/>
    </location>
</feature>
<keyword evidence="3 5" id="KW-0853">WD repeat</keyword>
<comment type="similarity">
    <text evidence="2 6">Belongs to the WD repeat IPI3/WDR18 family.</text>
</comment>
<evidence type="ECO:0000256" key="2">
    <source>
        <dbReference type="ARBA" id="ARBA00010143"/>
    </source>
</evidence>
<dbReference type="STRING" id="1081109.A0A166UT94"/>
<proteinExistence type="inferred from homology"/>
<dbReference type="PANTHER" id="PTHR18763:SF0">
    <property type="entry name" value="WD REPEAT-CONTAINING PROTEIN 18"/>
    <property type="match status" value="1"/>
</dbReference>
<dbReference type="SUPFAM" id="SSF50978">
    <property type="entry name" value="WD40 repeat-like"/>
    <property type="match status" value="1"/>
</dbReference>
<protein>
    <recommendedName>
        <fullName evidence="6">Pre-rRNA-processing protein IPI3</fullName>
    </recommendedName>
</protein>
<gene>
    <name evidence="7" type="ORF">AAL_00397</name>
</gene>
<comment type="subcellular location">
    <subcellularLocation>
        <location evidence="6">Nucleus</location>
    </subcellularLocation>
</comment>
<evidence type="ECO:0000256" key="4">
    <source>
        <dbReference type="ARBA" id="ARBA00022737"/>
    </source>
</evidence>
<evidence type="ECO:0000256" key="6">
    <source>
        <dbReference type="RuleBase" id="RU369067"/>
    </source>
</evidence>
<dbReference type="EMBL" id="AZGY01000001">
    <property type="protein sequence ID" value="OAA32932.1"/>
    <property type="molecule type" value="Genomic_DNA"/>
</dbReference>
<evidence type="ECO:0000256" key="5">
    <source>
        <dbReference type="PROSITE-ProRule" id="PRU00221"/>
    </source>
</evidence>
<dbReference type="PANTHER" id="PTHR18763">
    <property type="entry name" value="WD-REPEAT PROTEIN 18"/>
    <property type="match status" value="1"/>
</dbReference>
<dbReference type="SMART" id="SM00320">
    <property type="entry name" value="WD40"/>
    <property type="match status" value="5"/>
</dbReference>
<keyword evidence="8" id="KW-1185">Reference proteome</keyword>
<evidence type="ECO:0000256" key="1">
    <source>
        <dbReference type="ARBA" id="ARBA00002355"/>
    </source>
</evidence>
<evidence type="ECO:0000313" key="8">
    <source>
        <dbReference type="Proteomes" id="UP000078544"/>
    </source>
</evidence>
<keyword evidence="6" id="KW-0539">Nucleus</keyword>
<keyword evidence="4" id="KW-0677">Repeat</keyword>